<proteinExistence type="predicted"/>
<name>A0AA40B4B1_9PEZI</name>
<dbReference type="Proteomes" id="UP001172101">
    <property type="component" value="Unassembled WGS sequence"/>
</dbReference>
<comment type="caution">
    <text evidence="1">The sequence shown here is derived from an EMBL/GenBank/DDBJ whole genome shotgun (WGS) entry which is preliminary data.</text>
</comment>
<sequence length="382" mass="43009">MNKEGRFSRSIRHPPSVPLACLRYVLSISRASPTYLGRTNRMSPLDAEPSSIVNKYFHDRKEEMEEMHDAFVVKPPHPRASSRASLQQPGDRRQDFMTALNKYSRDLDQLSREPEINFDVRNCEWSDVLKKLQDADDAVAKRMERDKTLWVKGRMVLTNMSNLFEPVLQAIPDELSFLHGGLALVLHVRDCPMSPASSWPDRSSSDGESAQLAKGREKIRGDIVNAFEDVTYTIAIAGNASEIGPADARLCDALDQLRITLFDAIPHLIKILVPEKLAKLAAPLRSSQAGRLLDSIRNDTRRVDMRARALSDQFTNEAAKITKEHVEDIHQGVIGLHEQFQGMDALQQNIVDMVYYALASQDGMAKMLSDAVESEYLTIRHT</sequence>
<dbReference type="GeneID" id="85316651"/>
<reference evidence="1" key="1">
    <citation type="submission" date="2023-06" db="EMBL/GenBank/DDBJ databases">
        <title>Genome-scale phylogeny and comparative genomics of the fungal order Sordariales.</title>
        <authorList>
            <consortium name="Lawrence Berkeley National Laboratory"/>
            <person name="Hensen N."/>
            <person name="Bonometti L."/>
            <person name="Westerberg I."/>
            <person name="Brannstrom I.O."/>
            <person name="Guillou S."/>
            <person name="Cros-Aarteil S."/>
            <person name="Calhoun S."/>
            <person name="Haridas S."/>
            <person name="Kuo A."/>
            <person name="Mondo S."/>
            <person name="Pangilinan J."/>
            <person name="Riley R."/>
            <person name="LaButti K."/>
            <person name="Andreopoulos B."/>
            <person name="Lipzen A."/>
            <person name="Chen C."/>
            <person name="Yanf M."/>
            <person name="Daum C."/>
            <person name="Ng V."/>
            <person name="Clum A."/>
            <person name="Steindorff A."/>
            <person name="Ohm R."/>
            <person name="Martin F."/>
            <person name="Silar P."/>
            <person name="Natvig D."/>
            <person name="Lalanne C."/>
            <person name="Gautier V."/>
            <person name="Ament-velasquez S.L."/>
            <person name="Kruys A."/>
            <person name="Hutchinson M.I."/>
            <person name="Powell A.J."/>
            <person name="Barry K."/>
            <person name="Miller A.N."/>
            <person name="Grigoriev I.V."/>
            <person name="Debuchy R."/>
            <person name="Gladieux P."/>
            <person name="Thoren M.H."/>
            <person name="Johannesson H."/>
        </authorList>
    </citation>
    <scope>NUCLEOTIDE SEQUENCE</scope>
    <source>
        <strain evidence="1">SMH2392-1A</strain>
    </source>
</reference>
<evidence type="ECO:0000313" key="2">
    <source>
        <dbReference type="Proteomes" id="UP001172101"/>
    </source>
</evidence>
<evidence type="ECO:0000313" key="1">
    <source>
        <dbReference type="EMBL" id="KAK0727450.1"/>
    </source>
</evidence>
<dbReference type="AlphaFoldDB" id="A0AA40B4B1"/>
<organism evidence="1 2">
    <name type="scientific">Lasiosphaeria miniovina</name>
    <dbReference type="NCBI Taxonomy" id="1954250"/>
    <lineage>
        <taxon>Eukaryota</taxon>
        <taxon>Fungi</taxon>
        <taxon>Dikarya</taxon>
        <taxon>Ascomycota</taxon>
        <taxon>Pezizomycotina</taxon>
        <taxon>Sordariomycetes</taxon>
        <taxon>Sordariomycetidae</taxon>
        <taxon>Sordariales</taxon>
        <taxon>Lasiosphaeriaceae</taxon>
        <taxon>Lasiosphaeria</taxon>
    </lineage>
</organism>
<dbReference type="RefSeq" id="XP_060300305.1">
    <property type="nucleotide sequence ID" value="XM_060433380.1"/>
</dbReference>
<protein>
    <submittedName>
        <fullName evidence="1">Uncharacterized protein</fullName>
    </submittedName>
</protein>
<dbReference type="EMBL" id="JAUIRO010000002">
    <property type="protein sequence ID" value="KAK0727450.1"/>
    <property type="molecule type" value="Genomic_DNA"/>
</dbReference>
<keyword evidence="2" id="KW-1185">Reference proteome</keyword>
<gene>
    <name evidence="1" type="ORF">B0T26DRAFT_137102</name>
</gene>
<accession>A0AA40B4B1</accession>